<evidence type="ECO:0000313" key="9">
    <source>
        <dbReference type="Proteomes" id="UP001055804"/>
    </source>
</evidence>
<dbReference type="InterPro" id="IPR046817">
    <property type="entry name" value="MmeI_N"/>
</dbReference>
<proteinExistence type="predicted"/>
<dbReference type="SUPFAM" id="SSF53335">
    <property type="entry name" value="S-adenosyl-L-methionine-dependent methyltransferases"/>
    <property type="match status" value="1"/>
</dbReference>
<comment type="caution">
    <text evidence="8">The sequence shown here is derived from an EMBL/GenBank/DDBJ whole genome shotgun (WGS) entry which is preliminary data.</text>
</comment>
<dbReference type="RefSeq" id="WP_269332663.1">
    <property type="nucleotide sequence ID" value="NZ_JAMZFT010000002.1"/>
</dbReference>
<dbReference type="InterPro" id="IPR046816">
    <property type="entry name" value="MmeI_Mtase"/>
</dbReference>
<dbReference type="GO" id="GO:0009007">
    <property type="term" value="F:site-specific DNA-methyltransferase (adenine-specific) activity"/>
    <property type="evidence" value="ECO:0007669"/>
    <property type="project" value="UniProtKB-EC"/>
</dbReference>
<evidence type="ECO:0000259" key="6">
    <source>
        <dbReference type="Pfam" id="PF20465"/>
    </source>
</evidence>
<dbReference type="AlphaFoldDB" id="A0A9J6PFZ0"/>
<keyword evidence="9" id="KW-1185">Reference proteome</keyword>
<dbReference type="EMBL" id="JAMZFT010000002">
    <property type="protein sequence ID" value="MCP1336715.1"/>
    <property type="molecule type" value="Genomic_DNA"/>
</dbReference>
<feature type="domain" description="MmeI-like helicase spacer" evidence="6">
    <location>
        <begin position="182"/>
        <end position="252"/>
    </location>
</feature>
<protein>
    <recommendedName>
        <fullName evidence="1">site-specific DNA-methyltransferase (adenine-specific)</fullName>
        <ecNumber evidence="1">2.1.1.72</ecNumber>
    </recommendedName>
</protein>
<dbReference type="Pfam" id="PF20464">
    <property type="entry name" value="MmeI_N"/>
    <property type="match status" value="1"/>
</dbReference>
<dbReference type="InterPro" id="IPR046819">
    <property type="entry name" value="MmeI_hel"/>
</dbReference>
<feature type="domain" description="MmeI-like DNA-methyltransferase" evidence="7">
    <location>
        <begin position="357"/>
        <end position="592"/>
    </location>
</feature>
<reference evidence="8" key="1">
    <citation type="submission" date="2022-06" db="EMBL/GenBank/DDBJ databases">
        <title>Isolation and Genomics of Futiania mangrovii gen. nov., sp. nov., a Rare and Metabolically-versatile member in the Class Alphaproteobacteria.</title>
        <authorList>
            <person name="Liu L."/>
            <person name="Huang W.-C."/>
            <person name="Pan J."/>
            <person name="Li J."/>
            <person name="Huang Y."/>
            <person name="Du H."/>
            <person name="Liu Y."/>
            <person name="Li M."/>
        </authorList>
    </citation>
    <scope>NUCLEOTIDE SEQUENCE</scope>
    <source>
        <strain evidence="8">FT118</strain>
    </source>
</reference>
<dbReference type="InterPro" id="IPR029063">
    <property type="entry name" value="SAM-dependent_MTases_sf"/>
</dbReference>
<evidence type="ECO:0000256" key="1">
    <source>
        <dbReference type="ARBA" id="ARBA00011900"/>
    </source>
</evidence>
<accession>A0A9J6PFZ0</accession>
<dbReference type="Pfam" id="PF20465">
    <property type="entry name" value="MmeI_hel"/>
    <property type="match status" value="1"/>
</dbReference>
<name>A0A9J6PFZ0_9PROT</name>
<evidence type="ECO:0000256" key="4">
    <source>
        <dbReference type="ARBA" id="ARBA00047942"/>
    </source>
</evidence>
<organism evidence="8 9">
    <name type="scientific">Futiania mangrovi</name>
    <dbReference type="NCBI Taxonomy" id="2959716"/>
    <lineage>
        <taxon>Bacteria</taxon>
        <taxon>Pseudomonadati</taxon>
        <taxon>Pseudomonadota</taxon>
        <taxon>Alphaproteobacteria</taxon>
        <taxon>Futianiales</taxon>
        <taxon>Futianiaceae</taxon>
        <taxon>Futiania</taxon>
    </lineage>
</organism>
<dbReference type="PRINTS" id="PR00507">
    <property type="entry name" value="N12N6MTFRASE"/>
</dbReference>
<dbReference type="GO" id="GO:0032259">
    <property type="term" value="P:methylation"/>
    <property type="evidence" value="ECO:0007669"/>
    <property type="project" value="UniProtKB-KW"/>
</dbReference>
<evidence type="ECO:0000259" key="5">
    <source>
        <dbReference type="Pfam" id="PF20464"/>
    </source>
</evidence>
<evidence type="ECO:0000313" key="8">
    <source>
        <dbReference type="EMBL" id="MCP1336715.1"/>
    </source>
</evidence>
<dbReference type="EC" id="2.1.1.72" evidence="1"/>
<dbReference type="Pfam" id="PF20473">
    <property type="entry name" value="MmeI_Mtase"/>
    <property type="match status" value="1"/>
</dbReference>
<dbReference type="Gene3D" id="3.40.50.150">
    <property type="entry name" value="Vaccinia Virus protein VP39"/>
    <property type="match status" value="1"/>
</dbReference>
<evidence type="ECO:0000256" key="3">
    <source>
        <dbReference type="ARBA" id="ARBA00022679"/>
    </source>
</evidence>
<evidence type="ECO:0000256" key="2">
    <source>
        <dbReference type="ARBA" id="ARBA00022603"/>
    </source>
</evidence>
<gene>
    <name evidence="8" type="ORF">NJQ99_09880</name>
</gene>
<keyword evidence="2 8" id="KW-0489">Methyltransferase</keyword>
<evidence type="ECO:0000259" key="7">
    <source>
        <dbReference type="Pfam" id="PF20473"/>
    </source>
</evidence>
<dbReference type="InterPro" id="IPR050953">
    <property type="entry name" value="N4_N6_ade-DNA_methylase"/>
</dbReference>
<dbReference type="Proteomes" id="UP001055804">
    <property type="component" value="Unassembled WGS sequence"/>
</dbReference>
<dbReference type="PANTHER" id="PTHR33841:SF1">
    <property type="entry name" value="DNA METHYLTRANSFERASE A"/>
    <property type="match status" value="1"/>
</dbReference>
<dbReference type="PANTHER" id="PTHR33841">
    <property type="entry name" value="DNA METHYLTRANSFERASE YEEA-RELATED"/>
    <property type="match status" value="1"/>
</dbReference>
<sequence>MNPLEFVSKWRAVDLTERAASQAHFMDLCHLLDVPDPVAADPKGEWFAFEKGATKTTGGEGWADVWRRNCFAWEYKGKKKDLDKAFAQLQQYAIALENPPLLIVSDMARFRIHTNWTNTVQKVYEIALDDLLDGARRDLLRWAFVEPERLRPAKTRQVLTEEAAERFARLAHRLRARGHEGHAVAHFVNRLVFCMFAEDVGLLPNKMFERMLIHSASAPGDFAENARLLFAAMRTGGNVGFERIDWFNGGLFDDDATLPLEKADVDDLLAAARLDWSEIDPSILGTLFERGLDPDKRSQLGAHYTDRDKIMQIVTPVVVAPLLAEWAEEKATIEGHLARAAAAKNASARTRAQNEARARQLAFLDRLKAFRILDPACGSGNFLNLALTALKDVEHRVNLECEALGLHREFPQAGPECVLGIELNPYAAELARVSVWIGEIQWMRRNGFDAARNPILRPLDTIACRDAVLNADGTRADWPDADVVVGNPPFLGNKKMIGELGEDYTAALRAAWAGAVPGGADLVTYWFAKAWEMMREGRLARAGLVSTNSIRGGASREVLKPIVEHGRIFEAWSDEGWTVEGAAVRVSLVCFDARKGGPARLDGAEVAEIYSDLSASGGGVDLTKARKLAQNLRTAFQGPVKVGPFDVDVDLARDWLARPLNPNGLSNHIVVRPLLNGMDVTRRPSQRWIIDFGTMPLEDASLFEAPFEYVLTHVKPFRDQNRRERRRIYWWQHGETVPGLKAALDGLSRAIFTPRVAKHRLFVWAPSLVVPDSRVVVVAREDDTTFGILHSRFHEVWSLATGGWHGVGNDPQYTPTVSFETFPFPDGLTPDTPADAYAADPRAIAIADAARTLNDRREAWLNPPDLVVAVPEVVAGYPDRLLPRDEAAAKTLKTRTLTALYNARPAWLDHAHAALDAAVADAYGWGEDWRAGKLDDEEILARLFRLNQARANA</sequence>
<keyword evidence="3" id="KW-0808">Transferase</keyword>
<feature type="domain" description="MmeI-like N-terminal" evidence="5">
    <location>
        <begin position="1"/>
        <end position="176"/>
    </location>
</feature>
<comment type="catalytic activity">
    <reaction evidence="4">
        <text>a 2'-deoxyadenosine in DNA + S-adenosyl-L-methionine = an N(6)-methyl-2'-deoxyadenosine in DNA + S-adenosyl-L-homocysteine + H(+)</text>
        <dbReference type="Rhea" id="RHEA:15197"/>
        <dbReference type="Rhea" id="RHEA-COMP:12418"/>
        <dbReference type="Rhea" id="RHEA-COMP:12419"/>
        <dbReference type="ChEBI" id="CHEBI:15378"/>
        <dbReference type="ChEBI" id="CHEBI:57856"/>
        <dbReference type="ChEBI" id="CHEBI:59789"/>
        <dbReference type="ChEBI" id="CHEBI:90615"/>
        <dbReference type="ChEBI" id="CHEBI:90616"/>
        <dbReference type="EC" id="2.1.1.72"/>
    </reaction>
</comment>